<dbReference type="Pfam" id="PF00005">
    <property type="entry name" value="ABC_tran"/>
    <property type="match status" value="1"/>
</dbReference>
<keyword evidence="4" id="KW-0067">ATP-binding</keyword>
<evidence type="ECO:0000256" key="6">
    <source>
        <dbReference type="ARBA" id="ARBA00023136"/>
    </source>
</evidence>
<dbReference type="PANTHER" id="PTHR24221">
    <property type="entry name" value="ATP-BINDING CASSETTE SUB-FAMILY B"/>
    <property type="match status" value="1"/>
</dbReference>
<dbReference type="EMBL" id="JBBJCI010000087">
    <property type="protein sequence ID" value="KAK7248668.1"/>
    <property type="molecule type" value="Genomic_DNA"/>
</dbReference>
<dbReference type="InterPro" id="IPR036640">
    <property type="entry name" value="ABC1_TM_sf"/>
</dbReference>
<evidence type="ECO:0000313" key="11">
    <source>
        <dbReference type="Proteomes" id="UP001363151"/>
    </source>
</evidence>
<keyword evidence="3" id="KW-0547">Nucleotide-binding</keyword>
<evidence type="ECO:0000313" key="10">
    <source>
        <dbReference type="EMBL" id="KAK7248668.1"/>
    </source>
</evidence>
<evidence type="ECO:0000256" key="1">
    <source>
        <dbReference type="ARBA" id="ARBA00004141"/>
    </source>
</evidence>
<organism evidence="10 11">
    <name type="scientific">Aureococcus anophagefferens</name>
    <name type="common">Harmful bloom alga</name>
    <dbReference type="NCBI Taxonomy" id="44056"/>
    <lineage>
        <taxon>Eukaryota</taxon>
        <taxon>Sar</taxon>
        <taxon>Stramenopiles</taxon>
        <taxon>Ochrophyta</taxon>
        <taxon>Pelagophyceae</taxon>
        <taxon>Pelagomonadales</taxon>
        <taxon>Pelagomonadaceae</taxon>
        <taxon>Aureococcus</taxon>
    </lineage>
</organism>
<dbReference type="InterPro" id="IPR003439">
    <property type="entry name" value="ABC_transporter-like_ATP-bd"/>
</dbReference>
<feature type="transmembrane region" description="Helical" evidence="8">
    <location>
        <begin position="86"/>
        <end position="107"/>
    </location>
</feature>
<sequence>MLSEWGKILATAQSYERAHVFGNVGHEVATVRGAFARIGDRITALSRLEHREGLSLTFLTLTTTLGFLALVSAADVRGTAVERVALMFYLFIYIGGFDPYAVGISNLRAAVFEYQTFHAFVAKLSDVADAPGAAPIARRPRPSIEFRNVSFSYGGRAILDDVSFACERGQTVGLVGASGCGKSTVLRLLLRFYRPSSGSIFVDGKDVHKDITGDSLRALFSVVTQDAQIFNGTIRDNIAYGKLGATDDEILAAARAAELVLDAGDLTLDKDCGEKGAKLSGGQQQRVSLARAILKSGSVFLLDEPTTGLDNTVAKSLQATLDARSAESTTLCITHHLEDLRAADQILYLDGGRVVERGSYDSLMEQRGAFFDQVNARR</sequence>
<dbReference type="PANTHER" id="PTHR24221:SF654">
    <property type="entry name" value="ATP-BINDING CASSETTE SUB-FAMILY B MEMBER 6"/>
    <property type="match status" value="1"/>
</dbReference>
<dbReference type="InterPro" id="IPR017871">
    <property type="entry name" value="ABC_transporter-like_CS"/>
</dbReference>
<comment type="similarity">
    <text evidence="7">Belongs to the ABC transporter superfamily. ABCB family. Heavy Metal importer (TC 3.A.1.210) subfamily.</text>
</comment>
<dbReference type="InterPro" id="IPR003593">
    <property type="entry name" value="AAA+_ATPase"/>
</dbReference>
<feature type="transmembrane region" description="Helical" evidence="8">
    <location>
        <begin position="54"/>
        <end position="74"/>
    </location>
</feature>
<dbReference type="PROSITE" id="PS50893">
    <property type="entry name" value="ABC_TRANSPORTER_2"/>
    <property type="match status" value="1"/>
</dbReference>
<dbReference type="SMART" id="SM00382">
    <property type="entry name" value="AAA"/>
    <property type="match status" value="1"/>
</dbReference>
<evidence type="ECO:0000256" key="2">
    <source>
        <dbReference type="ARBA" id="ARBA00022692"/>
    </source>
</evidence>
<gene>
    <name evidence="10" type="ORF">SO694_00040061</name>
</gene>
<protein>
    <submittedName>
        <fullName evidence="10">Heme-transporting ATPase</fullName>
    </submittedName>
</protein>
<dbReference type="Gene3D" id="3.40.50.300">
    <property type="entry name" value="P-loop containing nucleotide triphosphate hydrolases"/>
    <property type="match status" value="1"/>
</dbReference>
<name>A0ABR1G6S0_AURAN</name>
<evidence type="ECO:0000256" key="7">
    <source>
        <dbReference type="ARBA" id="ARBA00024363"/>
    </source>
</evidence>
<dbReference type="Proteomes" id="UP001363151">
    <property type="component" value="Unassembled WGS sequence"/>
</dbReference>
<evidence type="ECO:0000256" key="3">
    <source>
        <dbReference type="ARBA" id="ARBA00022741"/>
    </source>
</evidence>
<comment type="caution">
    <text evidence="10">The sequence shown here is derived from an EMBL/GenBank/DDBJ whole genome shotgun (WGS) entry which is preliminary data.</text>
</comment>
<dbReference type="InterPro" id="IPR027417">
    <property type="entry name" value="P-loop_NTPase"/>
</dbReference>
<proteinExistence type="inferred from homology"/>
<keyword evidence="6 8" id="KW-0472">Membrane</keyword>
<reference evidence="10 11" key="1">
    <citation type="submission" date="2024-03" db="EMBL/GenBank/DDBJ databases">
        <title>Aureococcus anophagefferens CCMP1851 and Kratosvirus quantuckense: Draft genome of a second virus-susceptible host strain in the model system.</title>
        <authorList>
            <person name="Chase E."/>
            <person name="Truchon A.R."/>
            <person name="Schepens W."/>
            <person name="Wilhelm S.W."/>
        </authorList>
    </citation>
    <scope>NUCLEOTIDE SEQUENCE [LARGE SCALE GENOMIC DNA]</scope>
    <source>
        <strain evidence="10 11">CCMP1851</strain>
    </source>
</reference>
<comment type="subcellular location">
    <subcellularLocation>
        <location evidence="1">Membrane</location>
        <topology evidence="1">Multi-pass membrane protein</topology>
    </subcellularLocation>
</comment>
<dbReference type="SUPFAM" id="SSF52540">
    <property type="entry name" value="P-loop containing nucleoside triphosphate hydrolases"/>
    <property type="match status" value="1"/>
</dbReference>
<evidence type="ECO:0000256" key="4">
    <source>
        <dbReference type="ARBA" id="ARBA00022840"/>
    </source>
</evidence>
<keyword evidence="5 8" id="KW-1133">Transmembrane helix</keyword>
<feature type="domain" description="ABC transporter" evidence="9">
    <location>
        <begin position="144"/>
        <end position="376"/>
    </location>
</feature>
<keyword evidence="11" id="KW-1185">Reference proteome</keyword>
<keyword evidence="2 8" id="KW-0812">Transmembrane</keyword>
<accession>A0ABR1G6S0</accession>
<evidence type="ECO:0000256" key="5">
    <source>
        <dbReference type="ARBA" id="ARBA00022989"/>
    </source>
</evidence>
<dbReference type="InterPro" id="IPR039421">
    <property type="entry name" value="Type_1_exporter"/>
</dbReference>
<evidence type="ECO:0000259" key="9">
    <source>
        <dbReference type="PROSITE" id="PS50893"/>
    </source>
</evidence>
<dbReference type="PROSITE" id="PS00211">
    <property type="entry name" value="ABC_TRANSPORTER_1"/>
    <property type="match status" value="1"/>
</dbReference>
<evidence type="ECO:0000256" key="8">
    <source>
        <dbReference type="SAM" id="Phobius"/>
    </source>
</evidence>
<dbReference type="Gene3D" id="1.20.1560.10">
    <property type="entry name" value="ABC transporter type 1, transmembrane domain"/>
    <property type="match status" value="1"/>
</dbReference>